<feature type="transmembrane region" description="Helical" evidence="6">
    <location>
        <begin position="177"/>
        <end position="197"/>
    </location>
</feature>
<evidence type="ECO:0000313" key="10">
    <source>
        <dbReference type="Proteomes" id="UP000186817"/>
    </source>
</evidence>
<name>A0A1Q9F0A7_SYMMI</name>
<dbReference type="InterPro" id="IPR002130">
    <property type="entry name" value="Cyclophilin-type_PPIase_dom"/>
</dbReference>
<feature type="transmembrane region" description="Helical" evidence="6">
    <location>
        <begin position="71"/>
        <end position="89"/>
    </location>
</feature>
<dbReference type="GO" id="GO:0003755">
    <property type="term" value="F:peptidyl-prolyl cis-trans isomerase activity"/>
    <property type="evidence" value="ECO:0007669"/>
    <property type="project" value="UniProtKB-KW"/>
</dbReference>
<keyword evidence="10" id="KW-1185">Reference proteome</keyword>
<keyword evidence="6" id="KW-1133">Transmembrane helix</keyword>
<dbReference type="PANTHER" id="PTHR11071:SF561">
    <property type="entry name" value="PEPTIDYL-PROLYL CIS-TRANS ISOMERASE D-RELATED"/>
    <property type="match status" value="1"/>
</dbReference>
<evidence type="ECO:0000256" key="7">
    <source>
        <dbReference type="SAM" id="SignalP"/>
    </source>
</evidence>
<keyword evidence="6" id="KW-0472">Membrane</keyword>
<reference evidence="9 10" key="1">
    <citation type="submission" date="2016-02" db="EMBL/GenBank/DDBJ databases">
        <title>Genome analysis of coral dinoflagellate symbionts highlights evolutionary adaptations to a symbiotic lifestyle.</title>
        <authorList>
            <person name="Aranda M."/>
            <person name="Li Y."/>
            <person name="Liew Y.J."/>
            <person name="Baumgarten S."/>
            <person name="Simakov O."/>
            <person name="Wilson M."/>
            <person name="Piel J."/>
            <person name="Ashoor H."/>
            <person name="Bougouffa S."/>
            <person name="Bajic V.B."/>
            <person name="Ryu T."/>
            <person name="Ravasi T."/>
            <person name="Bayer T."/>
            <person name="Micklem G."/>
            <person name="Kim H."/>
            <person name="Bhak J."/>
            <person name="Lajeunesse T.C."/>
            <person name="Voolstra C.R."/>
        </authorList>
    </citation>
    <scope>NUCLEOTIDE SEQUENCE [LARGE SCALE GENOMIC DNA]</scope>
    <source>
        <strain evidence="9 10">CCMP2467</strain>
    </source>
</reference>
<evidence type="ECO:0000256" key="6">
    <source>
        <dbReference type="SAM" id="Phobius"/>
    </source>
</evidence>
<dbReference type="PANTHER" id="PTHR11071">
    <property type="entry name" value="PEPTIDYL-PROLYL CIS-TRANS ISOMERASE"/>
    <property type="match status" value="1"/>
</dbReference>
<feature type="transmembrane region" description="Helical" evidence="6">
    <location>
        <begin position="241"/>
        <end position="263"/>
    </location>
</feature>
<gene>
    <name evidence="9" type="primary">CYPA</name>
    <name evidence="9" type="ORF">AK812_SmicGene2878</name>
</gene>
<dbReference type="EC" id="5.2.1.8" evidence="2"/>
<feature type="domain" description="PPIase cyclophilin-type" evidence="8">
    <location>
        <begin position="781"/>
        <end position="927"/>
    </location>
</feature>
<dbReference type="Gene3D" id="2.40.100.10">
    <property type="entry name" value="Cyclophilin-like"/>
    <property type="match status" value="1"/>
</dbReference>
<evidence type="ECO:0000256" key="3">
    <source>
        <dbReference type="ARBA" id="ARBA00023110"/>
    </source>
</evidence>
<evidence type="ECO:0000256" key="2">
    <source>
        <dbReference type="ARBA" id="ARBA00013194"/>
    </source>
</evidence>
<dbReference type="GO" id="GO:0006457">
    <property type="term" value="P:protein folding"/>
    <property type="evidence" value="ECO:0007669"/>
    <property type="project" value="TreeGrafter"/>
</dbReference>
<protein>
    <recommendedName>
        <fullName evidence="2">peptidylprolyl isomerase</fullName>
        <ecNumber evidence="2">5.2.1.8</ecNumber>
    </recommendedName>
</protein>
<evidence type="ECO:0000259" key="8">
    <source>
        <dbReference type="PROSITE" id="PS50072"/>
    </source>
</evidence>
<comment type="caution">
    <text evidence="9">The sequence shown here is derived from an EMBL/GenBank/DDBJ whole genome shotgun (WGS) entry which is preliminary data.</text>
</comment>
<dbReference type="SUPFAM" id="SSF50891">
    <property type="entry name" value="Cyclophilin-like"/>
    <property type="match status" value="1"/>
</dbReference>
<feature type="region of interest" description="Disordered" evidence="5">
    <location>
        <begin position="274"/>
        <end position="634"/>
    </location>
</feature>
<dbReference type="OrthoDB" id="430861at2759"/>
<keyword evidence="6" id="KW-0812">Transmembrane</keyword>
<feature type="chain" id="PRO_5012525572" description="peptidylprolyl isomerase" evidence="7">
    <location>
        <begin position="27"/>
        <end position="928"/>
    </location>
</feature>
<accession>A0A1Q9F0A7</accession>
<keyword evidence="7" id="KW-0732">Signal</keyword>
<feature type="transmembrane region" description="Helical" evidence="6">
    <location>
        <begin position="95"/>
        <end position="115"/>
    </location>
</feature>
<feature type="transmembrane region" description="Helical" evidence="6">
    <location>
        <begin position="36"/>
        <end position="59"/>
    </location>
</feature>
<evidence type="ECO:0000256" key="4">
    <source>
        <dbReference type="ARBA" id="ARBA00023235"/>
    </source>
</evidence>
<evidence type="ECO:0000256" key="5">
    <source>
        <dbReference type="SAM" id="MobiDB-lite"/>
    </source>
</evidence>
<keyword evidence="3" id="KW-0697">Rotamase</keyword>
<dbReference type="AlphaFoldDB" id="A0A1Q9F0A7"/>
<dbReference type="Pfam" id="PF00160">
    <property type="entry name" value="Pro_isomerase"/>
    <property type="match status" value="1"/>
</dbReference>
<dbReference type="Proteomes" id="UP000186817">
    <property type="component" value="Unassembled WGS sequence"/>
</dbReference>
<comment type="catalytic activity">
    <reaction evidence="1">
        <text>[protein]-peptidylproline (omega=180) = [protein]-peptidylproline (omega=0)</text>
        <dbReference type="Rhea" id="RHEA:16237"/>
        <dbReference type="Rhea" id="RHEA-COMP:10747"/>
        <dbReference type="Rhea" id="RHEA-COMP:10748"/>
        <dbReference type="ChEBI" id="CHEBI:83833"/>
        <dbReference type="ChEBI" id="CHEBI:83834"/>
        <dbReference type="EC" id="5.2.1.8"/>
    </reaction>
</comment>
<sequence>MAKSLKAILNLALLTLLAALLEGCETATPEERQSSTTWILVFATIFLIGFLFILSTSLVYDQLENGRPTAILGLLISCGCLIPSLALWIAYVAGFLLRLVFIFASLSLGHLAMIADAKNKTALMPWAACIWEDAEVTYAYQCWPLDQFRCASTGLDVACSDWLHLKETVEVMYEAELGGTVVDFLAFFLGLAISFSIHKMSNFYGYRRFALLALVVSFLADLSAAASVLDRFKGTADWIRVLAFANIIIASIGLCSDIAAAALDWSRDPAIKAVAPKGQAPPPLNLAKTVPDKPRQPEAVAPAEEAPPPLNQPEAVAPMGEAPPPLNQPEAVAPMGEAPPPLNQPEAVAPMGEAPPPLNQPEAVAPMGEAPPPLNQPEAVAPMGEAPPPLNQPEAVAPMGEAPPPLNQPEAVAPMGEAPPPLNQPEAVAPMGEAPPPLNQPEAVAPMGEAPPPLNQPEAVAPMGEAPPPLNQPEAVAPMGEAPPPLNQPEAVAPMGEAPPPLNQPEAVAPMGEAPPPLNQPEAVAPMGEAPPPLNQPEAVAPMGEAPPPLNQPEAVAPMGEAPPPLNQPEAVAPMGEAPPPLNQPEAVAPMGEAPPPLNQPEAVAPTGEAPPPLNQPESEAVAPKVEAPPPLNPARFQMPSQGHQVIFNSPASPMASSRWATQPQVYSVLKGPRSGFRAADCAFEAMATSLAVPQPPVIGLQQVRASPGSRGKCRYLQVPSSLPGTSLPAQAAATAAAAAVLARRQRRLTPRRAIMWDRELEPLAPITKKVFLEVEGDGQDAPCGRIVFGLYADLVPKASENFRALCAGEKGLSYRGSRFHRIFWDFMVQGGKIETADGVYGATFEDEESGLGLYHERPGLLGMANSGPDTNSTQFYITTAKAEFLDGQHVLFGEVLEGKDVVLAIERCATQSGDPSQSIVVTACGEI</sequence>
<keyword evidence="4 9" id="KW-0413">Isomerase</keyword>
<dbReference type="FunFam" id="2.40.100.10:FF:000025">
    <property type="entry name" value="Peptidyl-prolyl cis-trans isomerase CYP19-2"/>
    <property type="match status" value="1"/>
</dbReference>
<dbReference type="GO" id="GO:0005737">
    <property type="term" value="C:cytoplasm"/>
    <property type="evidence" value="ECO:0007669"/>
    <property type="project" value="TreeGrafter"/>
</dbReference>
<feature type="signal peptide" evidence="7">
    <location>
        <begin position="1"/>
        <end position="26"/>
    </location>
</feature>
<dbReference type="PROSITE" id="PS50072">
    <property type="entry name" value="CSA_PPIASE_2"/>
    <property type="match status" value="1"/>
</dbReference>
<feature type="transmembrane region" description="Helical" evidence="6">
    <location>
        <begin position="209"/>
        <end position="229"/>
    </location>
</feature>
<evidence type="ECO:0000256" key="1">
    <source>
        <dbReference type="ARBA" id="ARBA00000971"/>
    </source>
</evidence>
<feature type="compositionally biased region" description="Low complexity" evidence="5">
    <location>
        <begin position="617"/>
        <end position="626"/>
    </location>
</feature>
<organism evidence="9 10">
    <name type="scientific">Symbiodinium microadriaticum</name>
    <name type="common">Dinoflagellate</name>
    <name type="synonym">Zooxanthella microadriatica</name>
    <dbReference type="NCBI Taxonomy" id="2951"/>
    <lineage>
        <taxon>Eukaryota</taxon>
        <taxon>Sar</taxon>
        <taxon>Alveolata</taxon>
        <taxon>Dinophyceae</taxon>
        <taxon>Suessiales</taxon>
        <taxon>Symbiodiniaceae</taxon>
        <taxon>Symbiodinium</taxon>
    </lineage>
</organism>
<dbReference type="PRINTS" id="PR00153">
    <property type="entry name" value="CSAPPISMRASE"/>
</dbReference>
<dbReference type="InterPro" id="IPR029000">
    <property type="entry name" value="Cyclophilin-like_dom_sf"/>
</dbReference>
<dbReference type="GO" id="GO:0016018">
    <property type="term" value="F:cyclosporin A binding"/>
    <property type="evidence" value="ECO:0007669"/>
    <property type="project" value="TreeGrafter"/>
</dbReference>
<dbReference type="EMBL" id="LSRX01000032">
    <property type="protein sequence ID" value="OLQ13166.1"/>
    <property type="molecule type" value="Genomic_DNA"/>
</dbReference>
<dbReference type="OMA" id="QFRCAST"/>
<proteinExistence type="predicted"/>
<evidence type="ECO:0000313" key="9">
    <source>
        <dbReference type="EMBL" id="OLQ13166.1"/>
    </source>
</evidence>